<protein>
    <submittedName>
        <fullName evidence="1">Uncharacterized protein</fullName>
    </submittedName>
</protein>
<organism evidence="1">
    <name type="scientific">marine sediment metagenome</name>
    <dbReference type="NCBI Taxonomy" id="412755"/>
    <lineage>
        <taxon>unclassified sequences</taxon>
        <taxon>metagenomes</taxon>
        <taxon>ecological metagenomes</taxon>
    </lineage>
</organism>
<feature type="non-terminal residue" evidence="1">
    <location>
        <position position="70"/>
    </location>
</feature>
<dbReference type="EMBL" id="LAZR01010177">
    <property type="protein sequence ID" value="KKM68388.1"/>
    <property type="molecule type" value="Genomic_DNA"/>
</dbReference>
<proteinExistence type="predicted"/>
<gene>
    <name evidence="1" type="ORF">LCGC14_1461490</name>
</gene>
<reference evidence="1" key="1">
    <citation type="journal article" date="2015" name="Nature">
        <title>Complex archaea that bridge the gap between prokaryotes and eukaryotes.</title>
        <authorList>
            <person name="Spang A."/>
            <person name="Saw J.H."/>
            <person name="Jorgensen S.L."/>
            <person name="Zaremba-Niedzwiedzka K."/>
            <person name="Martijn J."/>
            <person name="Lind A.E."/>
            <person name="van Eijk R."/>
            <person name="Schleper C."/>
            <person name="Guy L."/>
            <person name="Ettema T.J."/>
        </authorList>
    </citation>
    <scope>NUCLEOTIDE SEQUENCE</scope>
</reference>
<evidence type="ECO:0000313" key="1">
    <source>
        <dbReference type="EMBL" id="KKM68388.1"/>
    </source>
</evidence>
<accession>A0A0F9JFK8</accession>
<sequence length="70" mass="8207">MTDKEIDIQTALGTIQVDKLTSREFTYWMKGWQRRLARYVQEFKMGPKTLQHIVASKHSLGARKTRNNTP</sequence>
<comment type="caution">
    <text evidence="1">The sequence shown here is derived from an EMBL/GenBank/DDBJ whole genome shotgun (WGS) entry which is preliminary data.</text>
</comment>
<dbReference type="AlphaFoldDB" id="A0A0F9JFK8"/>
<name>A0A0F9JFK8_9ZZZZ</name>